<dbReference type="AlphaFoldDB" id="A0A1H4JYJ9"/>
<dbReference type="SUPFAM" id="SSF56784">
    <property type="entry name" value="HAD-like"/>
    <property type="match status" value="1"/>
</dbReference>
<dbReference type="InterPro" id="IPR023214">
    <property type="entry name" value="HAD_sf"/>
</dbReference>
<sequence length="262" mass="27050">MPEALPDPLRADGVLFDLDGVLTPTAEVHMRAWKVVFDDVFERWGITPPYSDADYFDYVDGKKRYDGVASLLHSRNVEVPWGAVDDPPEAETICGIGNRKNAAFAESLRAEGIAPFPGSLALIEKLSAAGVPIGVVSSSKNAEEVLTAAGIRSFFPVVVDGVVAERDHLASKPAADMFRAGAVALGVDPARSIAVEDATSGVASAAAAGYATVVGVDRGAGADALREAGATVVVEDLAVFLSDSGSAAPSPQATPSDPEETA</sequence>
<keyword evidence="5" id="KW-0119">Carbohydrate metabolism</keyword>
<keyword evidence="4" id="KW-0460">Magnesium</keyword>
<evidence type="ECO:0000256" key="5">
    <source>
        <dbReference type="ARBA" id="ARBA00023277"/>
    </source>
</evidence>
<keyword evidence="8" id="KW-1185">Reference proteome</keyword>
<evidence type="ECO:0000256" key="2">
    <source>
        <dbReference type="ARBA" id="ARBA00006171"/>
    </source>
</evidence>
<dbReference type="InterPro" id="IPR036412">
    <property type="entry name" value="HAD-like_sf"/>
</dbReference>
<dbReference type="Pfam" id="PF00702">
    <property type="entry name" value="Hydrolase"/>
    <property type="match status" value="1"/>
</dbReference>
<comment type="similarity">
    <text evidence="2">Belongs to the HAD-like hydrolase superfamily. CbbY/CbbZ/Gph/YieH family.</text>
</comment>
<dbReference type="OrthoDB" id="9797743at2"/>
<dbReference type="NCBIfam" id="TIGR01509">
    <property type="entry name" value="HAD-SF-IA-v3"/>
    <property type="match status" value="1"/>
</dbReference>
<dbReference type="EMBL" id="FNSQ01000005">
    <property type="protein sequence ID" value="SEB51364.1"/>
    <property type="molecule type" value="Genomic_DNA"/>
</dbReference>
<dbReference type="PANTHER" id="PTHR46193">
    <property type="entry name" value="6-PHOSPHOGLUCONATE PHOSPHATASE"/>
    <property type="match status" value="1"/>
</dbReference>
<gene>
    <name evidence="7" type="ORF">SAMN04489807_1123</name>
</gene>
<dbReference type="InterPro" id="IPR051600">
    <property type="entry name" value="Beta-PGM-like"/>
</dbReference>
<evidence type="ECO:0000313" key="7">
    <source>
        <dbReference type="EMBL" id="SEB51364.1"/>
    </source>
</evidence>
<keyword evidence="7" id="KW-0378">Hydrolase</keyword>
<feature type="compositionally biased region" description="Polar residues" evidence="6">
    <location>
        <begin position="243"/>
        <end position="255"/>
    </location>
</feature>
<evidence type="ECO:0000256" key="4">
    <source>
        <dbReference type="ARBA" id="ARBA00022842"/>
    </source>
</evidence>
<protein>
    <submittedName>
        <fullName evidence="7">Haloacid dehalogenase superfamily, subfamily IA, variant 3 with third motif having DD or ED/beta-phosphoglucomutase family hydrolase</fullName>
    </submittedName>
</protein>
<dbReference type="GO" id="GO:0046872">
    <property type="term" value="F:metal ion binding"/>
    <property type="evidence" value="ECO:0007669"/>
    <property type="project" value="UniProtKB-KW"/>
</dbReference>
<evidence type="ECO:0000256" key="3">
    <source>
        <dbReference type="ARBA" id="ARBA00022723"/>
    </source>
</evidence>
<accession>A0A1H4JYJ9</accession>
<dbReference type="GO" id="GO:0016787">
    <property type="term" value="F:hydrolase activity"/>
    <property type="evidence" value="ECO:0007669"/>
    <property type="project" value="UniProtKB-KW"/>
</dbReference>
<proteinExistence type="inferred from homology"/>
<dbReference type="SFLD" id="SFLDS00003">
    <property type="entry name" value="Haloacid_Dehalogenase"/>
    <property type="match status" value="1"/>
</dbReference>
<dbReference type="SFLD" id="SFLDG01129">
    <property type="entry name" value="C1.5:_HAD__Beta-PGM__Phosphata"/>
    <property type="match status" value="1"/>
</dbReference>
<evidence type="ECO:0000256" key="6">
    <source>
        <dbReference type="SAM" id="MobiDB-lite"/>
    </source>
</evidence>
<comment type="cofactor">
    <cofactor evidence="1">
        <name>Mg(2+)</name>
        <dbReference type="ChEBI" id="CHEBI:18420"/>
    </cofactor>
</comment>
<feature type="region of interest" description="Disordered" evidence="6">
    <location>
        <begin position="243"/>
        <end position="262"/>
    </location>
</feature>
<dbReference type="Gene3D" id="3.40.50.1000">
    <property type="entry name" value="HAD superfamily/HAD-like"/>
    <property type="match status" value="1"/>
</dbReference>
<keyword evidence="3" id="KW-0479">Metal-binding</keyword>
<reference evidence="8" key="1">
    <citation type="submission" date="2016-10" db="EMBL/GenBank/DDBJ databases">
        <authorList>
            <person name="Varghese N."/>
            <person name="Submissions S."/>
        </authorList>
    </citation>
    <scope>NUCLEOTIDE SEQUENCE [LARGE SCALE GENOMIC DNA]</scope>
    <source>
        <strain evidence="8">DSM 16089</strain>
    </source>
</reference>
<organism evidence="7 8">
    <name type="scientific">Microbacterium hydrocarbonoxydans</name>
    <dbReference type="NCBI Taxonomy" id="273678"/>
    <lineage>
        <taxon>Bacteria</taxon>
        <taxon>Bacillati</taxon>
        <taxon>Actinomycetota</taxon>
        <taxon>Actinomycetes</taxon>
        <taxon>Micrococcales</taxon>
        <taxon>Microbacteriaceae</taxon>
        <taxon>Microbacterium</taxon>
    </lineage>
</organism>
<dbReference type="Proteomes" id="UP000183750">
    <property type="component" value="Unassembled WGS sequence"/>
</dbReference>
<dbReference type="InterPro" id="IPR023198">
    <property type="entry name" value="PGP-like_dom2"/>
</dbReference>
<name>A0A1H4JYJ9_9MICO</name>
<dbReference type="InterPro" id="IPR006439">
    <property type="entry name" value="HAD-SF_hydro_IA"/>
</dbReference>
<evidence type="ECO:0000256" key="1">
    <source>
        <dbReference type="ARBA" id="ARBA00001946"/>
    </source>
</evidence>
<dbReference type="Gene3D" id="1.10.150.240">
    <property type="entry name" value="Putative phosphatase, domain 2"/>
    <property type="match status" value="1"/>
</dbReference>
<evidence type="ECO:0000313" key="8">
    <source>
        <dbReference type="Proteomes" id="UP000183750"/>
    </source>
</evidence>
<dbReference type="PANTHER" id="PTHR46193:SF18">
    <property type="entry name" value="HEXITOL PHOSPHATASE B"/>
    <property type="match status" value="1"/>
</dbReference>